<keyword evidence="6" id="KW-1185">Reference proteome</keyword>
<dbReference type="InterPro" id="IPR043128">
    <property type="entry name" value="Rev_trsase/Diguanyl_cyclase"/>
</dbReference>
<dbReference type="CDD" id="cd03468">
    <property type="entry name" value="PolY_like"/>
    <property type="match status" value="1"/>
</dbReference>
<name>W5T9R2_9NOCA</name>
<protein>
    <recommendedName>
        <fullName evidence="4">UmuC domain-containing protein</fullName>
    </recommendedName>
</protein>
<evidence type="ECO:0000313" key="6">
    <source>
        <dbReference type="Proteomes" id="UP000019150"/>
    </source>
</evidence>
<dbReference type="AlphaFoldDB" id="W5T9R2"/>
<dbReference type="PANTHER" id="PTHR35369">
    <property type="entry name" value="BLR3025 PROTEIN-RELATED"/>
    <property type="match status" value="1"/>
</dbReference>
<sequence length="542" mass="58091">MPLPGGVAVKRPGFRVLAVWCPDWPAVAAAAAADIAPLRPVVVLHANRVVACSAAAREAGVRRGLTRREAQARCPELHVAQSDPDRDARLFEPVVTAVDETVPGVEVLRPGLLVLGARGAARYFGSEEQAAERLVDAVAATGVECRIGIADELSAAVIAARRAQIVASGAAANFLAPLPVGELAVEPALAPPERGELVDLLRRLGLRRIGDFAALTPAEVASRFGADAIRAHRCARAEPERPPSAAPPAPDLVVEYHCDPPIERVDAAAFAGRMLAARLHDRLSAAAMACTRLAVHAETGDGEHLSRIWRCAQPLTPETTADRVRWQLDGWLTHRALTRRTDGGNHDEASDSGSPITLLRLEPVEVVTAGALQLGLWGGVGEEEQRARRALVRVQGLLGGEAVRIGVRSGGRGPVESVTLVTFGEEAIPATDPDQPWPGRLPQPAPVVVLSNLPEVRLEAVAGQVVWVTERGVFTAEPAVLHWGNRSWRIIGWAGPWLVDERWWGTGDSGETVRAQILLDEQERALLLLGYEQVWHVEGLYE</sequence>
<dbReference type="InterPro" id="IPR001126">
    <property type="entry name" value="UmuC"/>
</dbReference>
<dbReference type="STRING" id="1415166.NONO_c10420"/>
<comment type="function">
    <text evidence="3">Poorly processive, error-prone DNA polymerase involved in untargeted mutagenesis. Copies undamaged DNA at stalled replication forks, which arise in vivo from mismatched or misaligned primer ends. These misaligned primers can be extended by PolIV. Exhibits no 3'-5' exonuclease (proofreading) activity. May be involved in translesional synthesis, in conjunction with the beta clamp from PolIII.</text>
</comment>
<comment type="similarity">
    <text evidence="1">Belongs to the DNA polymerase type-Y family.</text>
</comment>
<evidence type="ECO:0000256" key="2">
    <source>
        <dbReference type="ARBA" id="ARBA00022763"/>
    </source>
</evidence>
<dbReference type="GO" id="GO:0006281">
    <property type="term" value="P:DNA repair"/>
    <property type="evidence" value="ECO:0007669"/>
    <property type="project" value="InterPro"/>
</dbReference>
<dbReference type="PATRIC" id="fig|1415166.3.peg.1056"/>
<dbReference type="SUPFAM" id="SSF56672">
    <property type="entry name" value="DNA/RNA polymerases"/>
    <property type="match status" value="1"/>
</dbReference>
<dbReference type="Proteomes" id="UP000019150">
    <property type="component" value="Chromosome"/>
</dbReference>
<dbReference type="HOGENOM" id="CLU_026357_0_0_11"/>
<proteinExistence type="inferred from homology"/>
<feature type="domain" description="UmuC" evidence="4">
    <location>
        <begin position="39"/>
        <end position="164"/>
    </location>
</feature>
<keyword evidence="2" id="KW-0227">DNA damage</keyword>
<dbReference type="PANTHER" id="PTHR35369:SF2">
    <property type="entry name" value="BLR3025 PROTEIN"/>
    <property type="match status" value="1"/>
</dbReference>
<dbReference type="PROSITE" id="PS50173">
    <property type="entry name" value="UMUC"/>
    <property type="match status" value="1"/>
</dbReference>
<reference evidence="5 6" key="1">
    <citation type="journal article" date="2014" name="Appl. Environ. Microbiol.">
        <title>Insights into the Microbial Degradation of Rubber and Gutta-Percha by Analysis of the Complete Genome of Nocardia nova SH22a.</title>
        <authorList>
            <person name="Luo Q."/>
            <person name="Hiessl S."/>
            <person name="Poehlein A."/>
            <person name="Daniel R."/>
            <person name="Steinbuchel A."/>
        </authorList>
    </citation>
    <scope>NUCLEOTIDE SEQUENCE [LARGE SCALE GENOMIC DNA]</scope>
    <source>
        <strain evidence="5">SH22a</strain>
    </source>
</reference>
<evidence type="ECO:0000256" key="3">
    <source>
        <dbReference type="ARBA" id="ARBA00025589"/>
    </source>
</evidence>
<dbReference type="EMBL" id="CP006850">
    <property type="protein sequence ID" value="AHH15849.1"/>
    <property type="molecule type" value="Genomic_DNA"/>
</dbReference>
<accession>W5T9R2</accession>
<dbReference type="Gene3D" id="3.40.1170.60">
    <property type="match status" value="1"/>
</dbReference>
<gene>
    <name evidence="5" type="ORF">NONO_c10420</name>
</gene>
<dbReference type="eggNOG" id="COG0389">
    <property type="taxonomic scope" value="Bacteria"/>
</dbReference>
<organism evidence="5 6">
    <name type="scientific">Nocardia nova SH22a</name>
    <dbReference type="NCBI Taxonomy" id="1415166"/>
    <lineage>
        <taxon>Bacteria</taxon>
        <taxon>Bacillati</taxon>
        <taxon>Actinomycetota</taxon>
        <taxon>Actinomycetes</taxon>
        <taxon>Mycobacteriales</taxon>
        <taxon>Nocardiaceae</taxon>
        <taxon>Nocardia</taxon>
    </lineage>
</organism>
<dbReference type="InterPro" id="IPR050356">
    <property type="entry name" value="SulA_CellDiv_inhibitor"/>
</dbReference>
<dbReference type="Gene3D" id="3.30.70.270">
    <property type="match status" value="1"/>
</dbReference>
<dbReference type="KEGG" id="nno:NONO_c10420"/>
<evidence type="ECO:0000313" key="5">
    <source>
        <dbReference type="EMBL" id="AHH15849.1"/>
    </source>
</evidence>
<evidence type="ECO:0000256" key="1">
    <source>
        <dbReference type="ARBA" id="ARBA00010945"/>
    </source>
</evidence>
<dbReference type="InterPro" id="IPR043502">
    <property type="entry name" value="DNA/RNA_pol_sf"/>
</dbReference>
<dbReference type="Pfam" id="PF00817">
    <property type="entry name" value="IMS"/>
    <property type="match status" value="1"/>
</dbReference>
<evidence type="ECO:0000259" key="4">
    <source>
        <dbReference type="PROSITE" id="PS50173"/>
    </source>
</evidence>